<dbReference type="EMBL" id="KB644415">
    <property type="protein sequence ID" value="EPS34418.1"/>
    <property type="molecule type" value="Genomic_DNA"/>
</dbReference>
<keyword evidence="1" id="KW-0472">Membrane</keyword>
<name>S8B6A3_PENO1</name>
<protein>
    <submittedName>
        <fullName evidence="2">Uncharacterized protein</fullName>
    </submittedName>
</protein>
<organism evidence="2 3">
    <name type="scientific">Penicillium oxalicum (strain 114-2 / CGMCC 5302)</name>
    <name type="common">Penicillium decumbens</name>
    <dbReference type="NCBI Taxonomy" id="933388"/>
    <lineage>
        <taxon>Eukaryota</taxon>
        <taxon>Fungi</taxon>
        <taxon>Dikarya</taxon>
        <taxon>Ascomycota</taxon>
        <taxon>Pezizomycotina</taxon>
        <taxon>Eurotiomycetes</taxon>
        <taxon>Eurotiomycetidae</taxon>
        <taxon>Eurotiales</taxon>
        <taxon>Aspergillaceae</taxon>
        <taxon>Penicillium</taxon>
    </lineage>
</organism>
<dbReference type="STRING" id="933388.S8B6A3"/>
<sequence>MVLLTASTVSAIVSMGVVCIFTLMLFVSGYVLQQNSVKNIQHALRKPPDMATAPGYGSAAQYPVNKRGLSDSNLGQVEEQGVFGGSEASPSKLKNNYAYLQLLSKPDPSDICSAILFFKRLATNGSAIADRLFMYPEEWDRMSGKTLGEASTLALALLRAASIKYGIWLLPIDVSAAIRAGYTMSDTKLLRLGQIQFMQYDSVLYLQSPGLIMDVERLDQVLLSHSLPLLHDWNRPESYDNEAWTPTSLRPDRDDSLPPVYLLTVNNVDGGRVQTRTHVPKPDLPGFSNLVVGPAEFDRSAEVPGYVYFENDREGHVKWADNSLFGAWRSQQHEVCGGLDFDDDGYYET</sequence>
<evidence type="ECO:0000313" key="2">
    <source>
        <dbReference type="EMBL" id="EPS34418.1"/>
    </source>
</evidence>
<evidence type="ECO:0000313" key="3">
    <source>
        <dbReference type="Proteomes" id="UP000019376"/>
    </source>
</evidence>
<keyword evidence="1" id="KW-1133">Transmembrane helix</keyword>
<feature type="transmembrane region" description="Helical" evidence="1">
    <location>
        <begin position="12"/>
        <end position="32"/>
    </location>
</feature>
<keyword evidence="1" id="KW-0812">Transmembrane</keyword>
<accession>S8B6A3</accession>
<proteinExistence type="predicted"/>
<evidence type="ECO:0000256" key="1">
    <source>
        <dbReference type="SAM" id="Phobius"/>
    </source>
</evidence>
<dbReference type="HOGENOM" id="CLU_066658_0_0_1"/>
<gene>
    <name evidence="2" type="ORF">PDE_09382</name>
</gene>
<dbReference type="PhylomeDB" id="S8B6A3"/>
<dbReference type="eggNOG" id="ENOG502SWVM">
    <property type="taxonomic scope" value="Eukaryota"/>
</dbReference>
<dbReference type="OrthoDB" id="5367275at2759"/>
<dbReference type="Proteomes" id="UP000019376">
    <property type="component" value="Unassembled WGS sequence"/>
</dbReference>
<dbReference type="AlphaFoldDB" id="S8B6A3"/>
<reference evidence="2 3" key="1">
    <citation type="journal article" date="2013" name="PLoS ONE">
        <title>Genomic and secretomic analyses reveal unique features of the lignocellulolytic enzyme system of Penicillium decumbens.</title>
        <authorList>
            <person name="Liu G."/>
            <person name="Zhang L."/>
            <person name="Wei X."/>
            <person name="Zou G."/>
            <person name="Qin Y."/>
            <person name="Ma L."/>
            <person name="Li J."/>
            <person name="Zheng H."/>
            <person name="Wang S."/>
            <person name="Wang C."/>
            <person name="Xun L."/>
            <person name="Zhao G.-P."/>
            <person name="Zhou Z."/>
            <person name="Qu Y."/>
        </authorList>
    </citation>
    <scope>NUCLEOTIDE SEQUENCE [LARGE SCALE GENOMIC DNA]</scope>
    <source>
        <strain evidence="3">114-2 / CGMCC 5302</strain>
    </source>
</reference>
<keyword evidence="3" id="KW-1185">Reference proteome</keyword>